<organism evidence="1 2">
    <name type="scientific">Candidatus Nitrosocosmicus oleophilus</name>
    <dbReference type="NCBI Taxonomy" id="1353260"/>
    <lineage>
        <taxon>Archaea</taxon>
        <taxon>Nitrososphaerota</taxon>
        <taxon>Nitrososphaeria</taxon>
        <taxon>Nitrososphaerales</taxon>
        <taxon>Nitrososphaeraceae</taxon>
        <taxon>Candidatus Nitrosocosmicus</taxon>
    </lineage>
</organism>
<dbReference type="GeneID" id="60421019"/>
<dbReference type="EMBL" id="CP012850">
    <property type="protein sequence ID" value="ALI35099.1"/>
    <property type="molecule type" value="Genomic_DNA"/>
</dbReference>
<dbReference type="KEGG" id="taa:NMY3_00890"/>
<accession>A0A654LXU4</accession>
<sequence>MVHIRTTSSLESFRKFIIFSTCKSFIPSNHNRDPEMFLERDTGPGDIYIEAADKLMVKKLREITFVNAKEIFGIIYSSKTGNTILKWRQLKKKNGKVIGEASPSALVNLVESGVLTKHWFEHYLKSQKQDEDLVK</sequence>
<gene>
    <name evidence="1" type="ORF">NMY3_00890</name>
</gene>
<proteinExistence type="predicted"/>
<keyword evidence="2" id="KW-1185">Reference proteome</keyword>
<evidence type="ECO:0000313" key="1">
    <source>
        <dbReference type="EMBL" id="ALI35099.1"/>
    </source>
</evidence>
<protein>
    <submittedName>
        <fullName evidence="1">Uncharacterized protein</fullName>
    </submittedName>
</protein>
<evidence type="ECO:0000313" key="2">
    <source>
        <dbReference type="Proteomes" id="UP000058925"/>
    </source>
</evidence>
<dbReference type="OrthoDB" id="10095at2157"/>
<dbReference type="RefSeq" id="WP_196817638.1">
    <property type="nucleotide sequence ID" value="NZ_CP012850.1"/>
</dbReference>
<reference evidence="2" key="1">
    <citation type="submission" date="2015-10" db="EMBL/GenBank/DDBJ databases">
        <title>Niche specialization of a soil ammonia-oxidizing archaeon, Candidatus Nitrosocosmicus oleophilus.</title>
        <authorList>
            <person name="Jung M.-Y."/>
            <person name="Rhee S.-K."/>
        </authorList>
    </citation>
    <scope>NUCLEOTIDE SEQUENCE [LARGE SCALE GENOMIC DNA]</scope>
    <source>
        <strain evidence="2">MY3</strain>
    </source>
</reference>
<dbReference type="Proteomes" id="UP000058925">
    <property type="component" value="Chromosome"/>
</dbReference>
<dbReference type="AlphaFoldDB" id="A0A654LXU4"/>
<name>A0A654LXU4_9ARCH</name>